<evidence type="ECO:0000256" key="2">
    <source>
        <dbReference type="ARBA" id="ARBA00023125"/>
    </source>
</evidence>
<dbReference type="GO" id="GO:1901135">
    <property type="term" value="P:carbohydrate derivative metabolic process"/>
    <property type="evidence" value="ECO:0007669"/>
    <property type="project" value="InterPro"/>
</dbReference>
<evidence type="ECO:0000313" key="7">
    <source>
        <dbReference type="Proteomes" id="UP000823631"/>
    </source>
</evidence>
<dbReference type="InterPro" id="IPR000281">
    <property type="entry name" value="HTH_RpiR"/>
</dbReference>
<dbReference type="PROSITE" id="PS51071">
    <property type="entry name" value="HTH_RPIR"/>
    <property type="match status" value="1"/>
</dbReference>
<dbReference type="CDD" id="cd05013">
    <property type="entry name" value="SIS_RpiR"/>
    <property type="match status" value="1"/>
</dbReference>
<name>A0A9D9DAC6_9GAMM</name>
<feature type="domain" description="SIS" evidence="5">
    <location>
        <begin position="137"/>
        <end position="247"/>
    </location>
</feature>
<dbReference type="InterPro" id="IPR001347">
    <property type="entry name" value="SIS_dom"/>
</dbReference>
<dbReference type="Gene3D" id="3.40.50.10490">
    <property type="entry name" value="Glucose-6-phosphate isomerase like protein, domain 1"/>
    <property type="match status" value="1"/>
</dbReference>
<dbReference type="InterPro" id="IPR046348">
    <property type="entry name" value="SIS_dom_sf"/>
</dbReference>
<evidence type="ECO:0000256" key="1">
    <source>
        <dbReference type="ARBA" id="ARBA00023015"/>
    </source>
</evidence>
<dbReference type="InterPro" id="IPR009057">
    <property type="entry name" value="Homeodomain-like_sf"/>
</dbReference>
<dbReference type="Gene3D" id="1.10.10.10">
    <property type="entry name" value="Winged helix-like DNA-binding domain superfamily/Winged helix DNA-binding domain"/>
    <property type="match status" value="1"/>
</dbReference>
<evidence type="ECO:0000256" key="3">
    <source>
        <dbReference type="ARBA" id="ARBA00023163"/>
    </source>
</evidence>
<comment type="caution">
    <text evidence="6">The sequence shown here is derived from an EMBL/GenBank/DDBJ whole genome shotgun (WGS) entry which is preliminary data.</text>
</comment>
<dbReference type="AlphaFoldDB" id="A0A9D9DAC6"/>
<dbReference type="PANTHER" id="PTHR30514">
    <property type="entry name" value="GLUCOKINASE"/>
    <property type="match status" value="1"/>
</dbReference>
<organism evidence="6 7">
    <name type="scientific">Candidatus Avisuccinivibrio stercorigallinarum</name>
    <dbReference type="NCBI Taxonomy" id="2840704"/>
    <lineage>
        <taxon>Bacteria</taxon>
        <taxon>Pseudomonadati</taxon>
        <taxon>Pseudomonadota</taxon>
        <taxon>Gammaproteobacteria</taxon>
        <taxon>Aeromonadales</taxon>
        <taxon>Succinivibrionaceae</taxon>
        <taxon>Succinivibrionaceae incertae sedis</taxon>
        <taxon>Candidatus Avisuccinivibrio</taxon>
    </lineage>
</organism>
<feature type="non-terminal residue" evidence="6">
    <location>
        <position position="247"/>
    </location>
</feature>
<dbReference type="SUPFAM" id="SSF53697">
    <property type="entry name" value="SIS domain"/>
    <property type="match status" value="1"/>
</dbReference>
<dbReference type="GO" id="GO:0097367">
    <property type="term" value="F:carbohydrate derivative binding"/>
    <property type="evidence" value="ECO:0007669"/>
    <property type="project" value="InterPro"/>
</dbReference>
<dbReference type="EMBL" id="JADINH010000064">
    <property type="protein sequence ID" value="MBO8415363.1"/>
    <property type="molecule type" value="Genomic_DNA"/>
</dbReference>
<dbReference type="InterPro" id="IPR036388">
    <property type="entry name" value="WH-like_DNA-bd_sf"/>
</dbReference>
<keyword evidence="3" id="KW-0804">Transcription</keyword>
<dbReference type="GO" id="GO:0003677">
    <property type="term" value="F:DNA binding"/>
    <property type="evidence" value="ECO:0007669"/>
    <property type="project" value="UniProtKB-KW"/>
</dbReference>
<dbReference type="SUPFAM" id="SSF46689">
    <property type="entry name" value="Homeodomain-like"/>
    <property type="match status" value="1"/>
</dbReference>
<sequence length="247" mass="27196">MKTIAKTYNGKILAVLTEVKQTLPNALRRLSEYILNNTDAVVKHNLSDLADAAHVGEATVVRLVKQLGFESFQDFKIELTLELTKQHERSEAEDSLVELDIEEQDDPKLLSKKIKAYVCSALDENIEFVNERVLHSVVSAMLQADRTLCFGMGNSGLSAEYLKNKCARIGLNAAYDASTHYMYTAAALLKPGDVAIAISQQGQGYEVNKIMKIAKQAGATCVCITHHPSSPLAKMSDYVLFNGNKET</sequence>
<dbReference type="Pfam" id="PF01418">
    <property type="entry name" value="HTH_6"/>
    <property type="match status" value="1"/>
</dbReference>
<evidence type="ECO:0000259" key="4">
    <source>
        <dbReference type="PROSITE" id="PS51071"/>
    </source>
</evidence>
<dbReference type="Proteomes" id="UP000823631">
    <property type="component" value="Unassembled WGS sequence"/>
</dbReference>
<accession>A0A9D9DAC6</accession>
<proteinExistence type="predicted"/>
<feature type="domain" description="HTH rpiR-type" evidence="4">
    <location>
        <begin position="10"/>
        <end position="86"/>
    </location>
</feature>
<dbReference type="InterPro" id="IPR035472">
    <property type="entry name" value="RpiR-like_SIS"/>
</dbReference>
<evidence type="ECO:0000313" key="6">
    <source>
        <dbReference type="EMBL" id="MBO8415363.1"/>
    </source>
</evidence>
<evidence type="ECO:0000259" key="5">
    <source>
        <dbReference type="PROSITE" id="PS51464"/>
    </source>
</evidence>
<gene>
    <name evidence="6" type="ORF">IAB19_03155</name>
</gene>
<reference evidence="6" key="2">
    <citation type="journal article" date="2021" name="PeerJ">
        <title>Extensive microbial diversity within the chicken gut microbiome revealed by metagenomics and culture.</title>
        <authorList>
            <person name="Gilroy R."/>
            <person name="Ravi A."/>
            <person name="Getino M."/>
            <person name="Pursley I."/>
            <person name="Horton D.L."/>
            <person name="Alikhan N.F."/>
            <person name="Baker D."/>
            <person name="Gharbi K."/>
            <person name="Hall N."/>
            <person name="Watson M."/>
            <person name="Adriaenssens E.M."/>
            <person name="Foster-Nyarko E."/>
            <person name="Jarju S."/>
            <person name="Secka A."/>
            <person name="Antonio M."/>
            <person name="Oren A."/>
            <person name="Chaudhuri R.R."/>
            <person name="La Ragione R."/>
            <person name="Hildebrand F."/>
            <person name="Pallen M.J."/>
        </authorList>
    </citation>
    <scope>NUCLEOTIDE SEQUENCE</scope>
    <source>
        <strain evidence="6">17213</strain>
    </source>
</reference>
<dbReference type="PROSITE" id="PS51464">
    <property type="entry name" value="SIS"/>
    <property type="match status" value="1"/>
</dbReference>
<protein>
    <submittedName>
        <fullName evidence="6">MurR/RpiR family transcriptional regulator</fullName>
    </submittedName>
</protein>
<dbReference type="GO" id="GO:0003700">
    <property type="term" value="F:DNA-binding transcription factor activity"/>
    <property type="evidence" value="ECO:0007669"/>
    <property type="project" value="InterPro"/>
</dbReference>
<keyword evidence="2" id="KW-0238">DNA-binding</keyword>
<dbReference type="InterPro" id="IPR047640">
    <property type="entry name" value="RpiR-like"/>
</dbReference>
<keyword evidence="1" id="KW-0805">Transcription regulation</keyword>
<dbReference type="Pfam" id="PF01380">
    <property type="entry name" value="SIS"/>
    <property type="match status" value="1"/>
</dbReference>
<reference evidence="6" key="1">
    <citation type="submission" date="2020-10" db="EMBL/GenBank/DDBJ databases">
        <authorList>
            <person name="Gilroy R."/>
        </authorList>
    </citation>
    <scope>NUCLEOTIDE SEQUENCE</scope>
    <source>
        <strain evidence="6">17213</strain>
    </source>
</reference>
<dbReference type="PANTHER" id="PTHR30514:SF9">
    <property type="entry name" value="TRANSCRIPTIONAL REGULATOR"/>
    <property type="match status" value="1"/>
</dbReference>